<sequence>MSSDNYTPAVNPLPPAVVALVLFIMGIELAFSLGARGLVGGPEAVGWRLSAIQAYAFSADILNWMIEVGRWPAEHVIRFVTYPFVHGSFTQALFVCVFVLAMGKMVGEVFGGFQMLLIFVLSGVGGALAYTVFLDPRFPLIGGFPPVYGLIGAFTWLLWRRLSLVGENQGRAFNLIAVLMGIQLLFGLLFGGTSDWVADLGGFATGFGLSFLVAPGGWARLVSRLRRD</sequence>
<feature type="transmembrane region" description="Helical" evidence="7">
    <location>
        <begin position="171"/>
        <end position="191"/>
    </location>
</feature>
<feature type="transmembrane region" description="Helical" evidence="7">
    <location>
        <begin position="140"/>
        <end position="159"/>
    </location>
</feature>
<comment type="similarity">
    <text evidence="2">Belongs to the peptidase S54 family.</text>
</comment>
<evidence type="ECO:0000256" key="7">
    <source>
        <dbReference type="SAM" id="Phobius"/>
    </source>
</evidence>
<dbReference type="GO" id="GO:0016020">
    <property type="term" value="C:membrane"/>
    <property type="evidence" value="ECO:0007669"/>
    <property type="project" value="UniProtKB-SubCell"/>
</dbReference>
<evidence type="ECO:0000259" key="8">
    <source>
        <dbReference type="Pfam" id="PF01694"/>
    </source>
</evidence>
<dbReference type="AlphaFoldDB" id="A0A0X3TD80"/>
<dbReference type="EMBL" id="LQBQ01000037">
    <property type="protein sequence ID" value="KUJ73734.1"/>
    <property type="molecule type" value="Genomic_DNA"/>
</dbReference>
<dbReference type="Gene3D" id="1.20.1540.10">
    <property type="entry name" value="Rhomboid-like"/>
    <property type="match status" value="1"/>
</dbReference>
<evidence type="ECO:0000256" key="3">
    <source>
        <dbReference type="ARBA" id="ARBA00022692"/>
    </source>
</evidence>
<feature type="transmembrane region" description="Helical" evidence="7">
    <location>
        <begin position="12"/>
        <end position="33"/>
    </location>
</feature>
<proteinExistence type="inferred from homology"/>
<evidence type="ECO:0000256" key="2">
    <source>
        <dbReference type="ARBA" id="ARBA00009045"/>
    </source>
</evidence>
<protein>
    <submittedName>
        <fullName evidence="9">Rhomboid family intramembrane serine protease</fullName>
    </submittedName>
</protein>
<dbReference type="RefSeq" id="WP_068349507.1">
    <property type="nucleotide sequence ID" value="NZ_LQBQ01000037.1"/>
</dbReference>
<evidence type="ECO:0000256" key="1">
    <source>
        <dbReference type="ARBA" id="ARBA00004141"/>
    </source>
</evidence>
<evidence type="ECO:0000313" key="9">
    <source>
        <dbReference type="EMBL" id="KUJ73734.1"/>
    </source>
</evidence>
<comment type="caution">
    <text evidence="9">The sequence shown here is derived from an EMBL/GenBank/DDBJ whole genome shotgun (WGS) entry which is preliminary data.</text>
</comment>
<keyword evidence="10" id="KW-1185">Reference proteome</keyword>
<feature type="transmembrane region" description="Helical" evidence="7">
    <location>
        <begin position="115"/>
        <end position="134"/>
    </location>
</feature>
<feature type="transmembrane region" description="Helical" evidence="7">
    <location>
        <begin position="203"/>
        <end position="222"/>
    </location>
</feature>
<comment type="subcellular location">
    <subcellularLocation>
        <location evidence="1">Membrane</location>
        <topology evidence="1">Multi-pass membrane protein</topology>
    </subcellularLocation>
</comment>
<dbReference type="GO" id="GO:0004252">
    <property type="term" value="F:serine-type endopeptidase activity"/>
    <property type="evidence" value="ECO:0007669"/>
    <property type="project" value="InterPro"/>
</dbReference>
<dbReference type="InterPro" id="IPR050925">
    <property type="entry name" value="Rhomboid_protease_S54"/>
</dbReference>
<dbReference type="Proteomes" id="UP000053791">
    <property type="component" value="Unassembled WGS sequence"/>
</dbReference>
<feature type="transmembrane region" description="Helical" evidence="7">
    <location>
        <begin position="84"/>
        <end position="103"/>
    </location>
</feature>
<dbReference type="Pfam" id="PF01694">
    <property type="entry name" value="Rhomboid"/>
    <property type="match status" value="1"/>
</dbReference>
<evidence type="ECO:0000256" key="4">
    <source>
        <dbReference type="ARBA" id="ARBA00022801"/>
    </source>
</evidence>
<evidence type="ECO:0000256" key="5">
    <source>
        <dbReference type="ARBA" id="ARBA00022989"/>
    </source>
</evidence>
<dbReference type="InterPro" id="IPR035952">
    <property type="entry name" value="Rhomboid-like_sf"/>
</dbReference>
<name>A0A0X3TD80_9RHOB</name>
<keyword evidence="5 7" id="KW-1133">Transmembrane helix</keyword>
<keyword evidence="4" id="KW-0378">Hydrolase</keyword>
<accession>A0A0X3TD80</accession>
<organism evidence="9 10">
    <name type="scientific">Ruegeria marisrubri</name>
    <dbReference type="NCBI Taxonomy" id="1685379"/>
    <lineage>
        <taxon>Bacteria</taxon>
        <taxon>Pseudomonadati</taxon>
        <taxon>Pseudomonadota</taxon>
        <taxon>Alphaproteobacteria</taxon>
        <taxon>Rhodobacterales</taxon>
        <taxon>Roseobacteraceae</taxon>
        <taxon>Ruegeria</taxon>
    </lineage>
</organism>
<gene>
    <name evidence="9" type="ORF">AVO45_14185</name>
</gene>
<dbReference type="OrthoDB" id="7836448at2"/>
<evidence type="ECO:0000313" key="10">
    <source>
        <dbReference type="Proteomes" id="UP000053791"/>
    </source>
</evidence>
<dbReference type="STRING" id="1685379.AVO45_14185"/>
<dbReference type="PANTHER" id="PTHR43731:SF14">
    <property type="entry name" value="PRESENILIN-ASSOCIATED RHOMBOID-LIKE PROTEIN, MITOCHONDRIAL"/>
    <property type="match status" value="1"/>
</dbReference>
<keyword evidence="9" id="KW-0645">Protease</keyword>
<feature type="transmembrane region" description="Helical" evidence="7">
    <location>
        <begin position="45"/>
        <end position="64"/>
    </location>
</feature>
<reference evidence="9 10" key="1">
    <citation type="submission" date="2015-12" db="EMBL/GenBank/DDBJ databases">
        <authorList>
            <person name="Shamseldin A."/>
            <person name="Moawad H."/>
            <person name="Abd El-Rahim W.M."/>
            <person name="Sadowsky M.J."/>
        </authorList>
    </citation>
    <scope>NUCLEOTIDE SEQUENCE [LARGE SCALE GENOMIC DNA]</scope>
    <source>
        <strain evidence="9 10">ZGT118</strain>
    </source>
</reference>
<dbReference type="GO" id="GO:0006508">
    <property type="term" value="P:proteolysis"/>
    <property type="evidence" value="ECO:0007669"/>
    <property type="project" value="UniProtKB-KW"/>
</dbReference>
<keyword evidence="3 7" id="KW-0812">Transmembrane</keyword>
<dbReference type="PANTHER" id="PTHR43731">
    <property type="entry name" value="RHOMBOID PROTEASE"/>
    <property type="match status" value="1"/>
</dbReference>
<feature type="domain" description="Peptidase S54 rhomboid" evidence="8">
    <location>
        <begin position="74"/>
        <end position="214"/>
    </location>
</feature>
<dbReference type="InterPro" id="IPR022764">
    <property type="entry name" value="Peptidase_S54_rhomboid_dom"/>
</dbReference>
<evidence type="ECO:0000256" key="6">
    <source>
        <dbReference type="ARBA" id="ARBA00023136"/>
    </source>
</evidence>
<keyword evidence="6 7" id="KW-0472">Membrane</keyword>
<dbReference type="SUPFAM" id="SSF144091">
    <property type="entry name" value="Rhomboid-like"/>
    <property type="match status" value="1"/>
</dbReference>